<dbReference type="RefSeq" id="WP_353648667.1">
    <property type="nucleotide sequence ID" value="NZ_CP159218.1"/>
</dbReference>
<dbReference type="PANTHER" id="PTHR14136">
    <property type="entry name" value="BTB_POZ DOMAIN-CONTAINING PROTEIN KCTD9"/>
    <property type="match status" value="1"/>
</dbReference>
<accession>A0AAU8DQA2</accession>
<sequence>MEAGRPSAGADDDGAELDGAELDGAELKGAELKGAELKGAELKGAELEGAELEGAGLDGFVLDEPLLEGVVVDGAALEAAELGGRREVDDPEDALIDGPLEPGTVFETVTVVGSASPVEVQDASTTVAVSVAITAWILVRVRIGSSSCVRCTAAAFGVVCALGRLSCFRRWSGSTRSPGFRFTGPNVREDVRGSRRLRSHWFWAPMRDTSPRYRGTRGRARRRRTVISTVPTDAAVAAVRRGGASPTDTPGNHRVARPGSNERRTNHDGHCLHGDRGRR</sequence>
<evidence type="ECO:0000256" key="1">
    <source>
        <dbReference type="SAM" id="MobiDB-lite"/>
    </source>
</evidence>
<dbReference type="PANTHER" id="PTHR14136:SF17">
    <property type="entry name" value="BTB_POZ DOMAIN-CONTAINING PROTEIN KCTD9"/>
    <property type="match status" value="1"/>
</dbReference>
<feature type="region of interest" description="Disordered" evidence="1">
    <location>
        <begin position="240"/>
        <end position="279"/>
    </location>
</feature>
<reference evidence="2" key="1">
    <citation type="submission" date="2024-05" db="EMBL/GenBank/DDBJ databases">
        <authorList>
            <person name="Cai S.Y."/>
            <person name="Jin L.M."/>
            <person name="Li H.R."/>
        </authorList>
    </citation>
    <scope>NUCLEOTIDE SEQUENCE</scope>
    <source>
        <strain evidence="2">A5-74</strain>
    </source>
</reference>
<feature type="compositionally biased region" description="Acidic residues" evidence="1">
    <location>
        <begin position="10"/>
        <end position="23"/>
    </location>
</feature>
<organism evidence="2">
    <name type="scientific">Nakamurella sp. A5-74</name>
    <dbReference type="NCBI Taxonomy" id="3158264"/>
    <lineage>
        <taxon>Bacteria</taxon>
        <taxon>Bacillati</taxon>
        <taxon>Actinomycetota</taxon>
        <taxon>Actinomycetes</taxon>
        <taxon>Nakamurellales</taxon>
        <taxon>Nakamurellaceae</taxon>
        <taxon>Nakamurella</taxon>
    </lineage>
</organism>
<dbReference type="InterPro" id="IPR051082">
    <property type="entry name" value="Pentapeptide-BTB/POZ_domain"/>
</dbReference>
<dbReference type="Gene3D" id="2.160.20.80">
    <property type="entry name" value="E3 ubiquitin-protein ligase SopA"/>
    <property type="match status" value="1"/>
</dbReference>
<dbReference type="InterPro" id="IPR001646">
    <property type="entry name" value="5peptide_repeat"/>
</dbReference>
<feature type="region of interest" description="Disordered" evidence="1">
    <location>
        <begin position="1"/>
        <end position="23"/>
    </location>
</feature>
<feature type="compositionally biased region" description="Basic and acidic residues" evidence="1">
    <location>
        <begin position="260"/>
        <end position="279"/>
    </location>
</feature>
<dbReference type="EMBL" id="CP159218">
    <property type="protein sequence ID" value="XCG63052.1"/>
    <property type="molecule type" value="Genomic_DNA"/>
</dbReference>
<proteinExistence type="predicted"/>
<gene>
    <name evidence="2" type="ORF">ABLG96_17850</name>
</gene>
<dbReference type="Pfam" id="PF00805">
    <property type="entry name" value="Pentapeptide"/>
    <property type="match status" value="1"/>
</dbReference>
<dbReference type="SUPFAM" id="SSF141571">
    <property type="entry name" value="Pentapeptide repeat-like"/>
    <property type="match status" value="1"/>
</dbReference>
<name>A0AAU8DQA2_9ACTN</name>
<evidence type="ECO:0000313" key="2">
    <source>
        <dbReference type="EMBL" id="XCG63052.1"/>
    </source>
</evidence>
<dbReference type="AlphaFoldDB" id="A0AAU8DQA2"/>
<protein>
    <submittedName>
        <fullName evidence="2">Pentapeptide repeat-containing protein</fullName>
    </submittedName>
</protein>